<keyword evidence="2" id="KW-1185">Reference proteome</keyword>
<gene>
    <name evidence="1" type="ORF">EYV96_02415</name>
</gene>
<evidence type="ECO:0000313" key="1">
    <source>
        <dbReference type="EMBL" id="TBR39117.1"/>
    </source>
</evidence>
<evidence type="ECO:0000313" key="2">
    <source>
        <dbReference type="Proteomes" id="UP000293025"/>
    </source>
</evidence>
<reference evidence="1 2" key="1">
    <citation type="submission" date="2019-02" db="EMBL/GenBank/DDBJ databases">
        <title>Dyella amyloliquefaciens sp. nov., isolated from forest soil.</title>
        <authorList>
            <person name="Gao Z.-H."/>
            <person name="Qiu L.-H."/>
        </authorList>
    </citation>
    <scope>NUCLEOTIDE SEQUENCE [LARGE SCALE GENOMIC DNA]</scope>
    <source>
        <strain evidence="1 2">KACC 12748</strain>
    </source>
</reference>
<name>A0ABY1YWG5_9GAMM</name>
<protein>
    <recommendedName>
        <fullName evidence="3">Transporter</fullName>
    </recommendedName>
</protein>
<evidence type="ECO:0008006" key="3">
    <source>
        <dbReference type="Google" id="ProtNLM"/>
    </source>
</evidence>
<dbReference type="RefSeq" id="WP_165488564.1">
    <property type="nucleotide sequence ID" value="NZ_SIZZ01000001.1"/>
</dbReference>
<accession>A0ABY1YWG5</accession>
<sequence length="297" mass="32464">MRATANFTGPLVTPNPSNLPAGMFNVEPYLVYQESRAYYDHQGKRHRSAHAAEQWQWLLPMTAGLTDRLQAQLTLGAVRAHAGRDSSDGLRSADTSLNFQYLVQKSADDGQRPAIAVNYAHRFPTGRHDRLGSNLLNGTSQGANLNTLAVLAQQVIWLNNGRPLRWRARLQYGQAASRVLVDGASVHGTEVGFRGFADIGRQIGASAALEYSISERWVAVMEATYEHRAGGRVWGTMPNTSTPIDRRTHAGSLYTLAPAVEYHLNSRFGFIGGVQFSVAGRNSAAFAAPQLAFNMVL</sequence>
<comment type="caution">
    <text evidence="1">The sequence shown here is derived from an EMBL/GenBank/DDBJ whole genome shotgun (WGS) entry which is preliminary data.</text>
</comment>
<dbReference type="Proteomes" id="UP000293025">
    <property type="component" value="Unassembled WGS sequence"/>
</dbReference>
<dbReference type="EMBL" id="SIZZ01000001">
    <property type="protein sequence ID" value="TBR39117.1"/>
    <property type="molecule type" value="Genomic_DNA"/>
</dbReference>
<proteinExistence type="predicted"/>
<organism evidence="1 2">
    <name type="scientific">Dyella terrae</name>
    <dbReference type="NCBI Taxonomy" id="522259"/>
    <lineage>
        <taxon>Bacteria</taxon>
        <taxon>Pseudomonadati</taxon>
        <taxon>Pseudomonadota</taxon>
        <taxon>Gammaproteobacteria</taxon>
        <taxon>Lysobacterales</taxon>
        <taxon>Rhodanobacteraceae</taxon>
        <taxon>Dyella</taxon>
    </lineage>
</organism>